<feature type="domain" description="Ribosomal RNA methyltransferase FtsJ" evidence="1">
    <location>
        <begin position="142"/>
        <end position="337"/>
    </location>
</feature>
<accession>A0A4U6XEW7</accession>
<protein>
    <recommendedName>
        <fullName evidence="1">Ribosomal RNA methyltransferase FtsJ domain-containing protein</fullName>
    </recommendedName>
</protein>
<reference evidence="2 3" key="1">
    <citation type="journal article" date="2019" name="PLoS ONE">
        <title>Comparative genome analysis indicates high evolutionary potential of pathogenicity genes in Colletotrichum tanaceti.</title>
        <authorList>
            <person name="Lelwala R.V."/>
            <person name="Korhonen P.K."/>
            <person name="Young N.D."/>
            <person name="Scott J.B."/>
            <person name="Ades P.A."/>
            <person name="Gasser R.B."/>
            <person name="Taylor P.W.J."/>
        </authorList>
    </citation>
    <scope>NUCLEOTIDE SEQUENCE [LARGE SCALE GENOMIC DNA]</scope>
    <source>
        <strain evidence="2">BRIP57314</strain>
    </source>
</reference>
<dbReference type="Pfam" id="PF01728">
    <property type="entry name" value="FtsJ"/>
    <property type="match status" value="1"/>
</dbReference>
<evidence type="ECO:0000313" key="3">
    <source>
        <dbReference type="Proteomes" id="UP000310108"/>
    </source>
</evidence>
<comment type="caution">
    <text evidence="2">The sequence shown here is derived from an EMBL/GenBank/DDBJ whole genome shotgun (WGS) entry which is preliminary data.</text>
</comment>
<evidence type="ECO:0000259" key="1">
    <source>
        <dbReference type="Pfam" id="PF01728"/>
    </source>
</evidence>
<keyword evidence="3" id="KW-1185">Reference proteome</keyword>
<dbReference type="Proteomes" id="UP000310108">
    <property type="component" value="Unassembled WGS sequence"/>
</dbReference>
<dbReference type="GO" id="GO:0032259">
    <property type="term" value="P:methylation"/>
    <property type="evidence" value="ECO:0007669"/>
    <property type="project" value="InterPro"/>
</dbReference>
<dbReference type="EMBL" id="PJEX01000165">
    <property type="protein sequence ID" value="TKW53849.1"/>
    <property type="molecule type" value="Genomic_DNA"/>
</dbReference>
<sequence length="414" mass="47215">MVAKTLRPYKEEYPSMKYVNIITPLHQLISHFILQGDSERLRETNEFLITMASNSITPFHNDFAEGPLSSIDQEIEQFRGAIVQFLLERVPEFRELHELRRRGWDNPKGDAYFRQQRNQADKASARSAQFFYQMMQRIGQELHQAVGAFAIPNDGLSQPMVLDMCMAPGGFLATALQLNPMARAVGFSLPVGSGGHKALMPNSRRVELRFLDITMLAADMGVTEVPVDHPDHGRFLPQQLRPDDRFDLVICDGQVLRTHAREDYREKREARRLTVTQLYLGLKHMRPGGTMVVLLHKLENWDTVLLLRTFGEFATVKVYKPRTSHCKRSSFYMVAGNVQSQRPAAARAMGRWKSIWEAATFGTDEAYRKTLQEGEPSVEEMLGDFGSELMRLGRDVWATQARALAEAPFIRQQS</sequence>
<dbReference type="AlphaFoldDB" id="A0A4U6XEW7"/>
<dbReference type="STRING" id="1306861.A0A4U6XEW7"/>
<evidence type="ECO:0000313" key="2">
    <source>
        <dbReference type="EMBL" id="TKW53849.1"/>
    </source>
</evidence>
<dbReference type="OrthoDB" id="417125at2759"/>
<dbReference type="InterPro" id="IPR002877">
    <property type="entry name" value="RNA_MeTrfase_FtsJ_dom"/>
</dbReference>
<organism evidence="2 3">
    <name type="scientific">Colletotrichum tanaceti</name>
    <dbReference type="NCBI Taxonomy" id="1306861"/>
    <lineage>
        <taxon>Eukaryota</taxon>
        <taxon>Fungi</taxon>
        <taxon>Dikarya</taxon>
        <taxon>Ascomycota</taxon>
        <taxon>Pezizomycotina</taxon>
        <taxon>Sordariomycetes</taxon>
        <taxon>Hypocreomycetidae</taxon>
        <taxon>Glomerellales</taxon>
        <taxon>Glomerellaceae</taxon>
        <taxon>Colletotrichum</taxon>
        <taxon>Colletotrichum destructivum species complex</taxon>
    </lineage>
</organism>
<dbReference type="InterPro" id="IPR029063">
    <property type="entry name" value="SAM-dependent_MTases_sf"/>
</dbReference>
<proteinExistence type="predicted"/>
<dbReference type="GO" id="GO:0008168">
    <property type="term" value="F:methyltransferase activity"/>
    <property type="evidence" value="ECO:0007669"/>
    <property type="project" value="InterPro"/>
</dbReference>
<name>A0A4U6XEW7_9PEZI</name>
<dbReference type="SUPFAM" id="SSF53335">
    <property type="entry name" value="S-adenosyl-L-methionine-dependent methyltransferases"/>
    <property type="match status" value="1"/>
</dbReference>
<dbReference type="Gene3D" id="3.40.50.150">
    <property type="entry name" value="Vaccinia Virus protein VP39"/>
    <property type="match status" value="1"/>
</dbReference>
<gene>
    <name evidence="2" type="ORF">CTA1_6014</name>
</gene>